<reference evidence="3" key="1">
    <citation type="journal article" date="2020" name="mSystems">
        <title>Genome- and Community-Level Interaction Insights into Carbon Utilization and Element Cycling Functions of Hydrothermarchaeota in Hydrothermal Sediment.</title>
        <authorList>
            <person name="Zhou Z."/>
            <person name="Liu Y."/>
            <person name="Xu W."/>
            <person name="Pan J."/>
            <person name="Luo Z.H."/>
            <person name="Li M."/>
        </authorList>
    </citation>
    <scope>NUCLEOTIDE SEQUENCE [LARGE SCALE GENOMIC DNA]</scope>
    <source>
        <strain evidence="3">SpSt-508</strain>
    </source>
</reference>
<dbReference type="Gene3D" id="3.40.50.720">
    <property type="entry name" value="NAD(P)-binding Rossmann-like Domain"/>
    <property type="match status" value="1"/>
</dbReference>
<dbReference type="GO" id="GO:0016491">
    <property type="term" value="F:oxidoreductase activity"/>
    <property type="evidence" value="ECO:0007669"/>
    <property type="project" value="InterPro"/>
</dbReference>
<dbReference type="EMBL" id="DSVQ01000016">
    <property type="protein sequence ID" value="HGT40444.1"/>
    <property type="molecule type" value="Genomic_DNA"/>
</dbReference>
<protein>
    <submittedName>
        <fullName evidence="3">Zinc-binding alcohol dehydrogenase family protein</fullName>
    </submittedName>
</protein>
<evidence type="ECO:0000256" key="1">
    <source>
        <dbReference type="ARBA" id="ARBA00022857"/>
    </source>
</evidence>
<organism evidence="3">
    <name type="scientific">Schlesneria paludicola</name>
    <dbReference type="NCBI Taxonomy" id="360056"/>
    <lineage>
        <taxon>Bacteria</taxon>
        <taxon>Pseudomonadati</taxon>
        <taxon>Planctomycetota</taxon>
        <taxon>Planctomycetia</taxon>
        <taxon>Planctomycetales</taxon>
        <taxon>Planctomycetaceae</taxon>
        <taxon>Schlesneria</taxon>
    </lineage>
</organism>
<dbReference type="InterPro" id="IPR011032">
    <property type="entry name" value="GroES-like_sf"/>
</dbReference>
<dbReference type="InterPro" id="IPR013154">
    <property type="entry name" value="ADH-like_N"/>
</dbReference>
<gene>
    <name evidence="3" type="ORF">ENS64_14455</name>
</gene>
<dbReference type="AlphaFoldDB" id="A0A7C4QQS0"/>
<dbReference type="Pfam" id="PF08240">
    <property type="entry name" value="ADH_N"/>
    <property type="match status" value="1"/>
</dbReference>
<dbReference type="SUPFAM" id="SSF51735">
    <property type="entry name" value="NAD(P)-binding Rossmann-fold domains"/>
    <property type="match status" value="1"/>
</dbReference>
<dbReference type="InterPro" id="IPR051603">
    <property type="entry name" value="Zinc-ADH_QOR/CCCR"/>
</dbReference>
<accession>A0A7C4QQS0</accession>
<proteinExistence type="predicted"/>
<dbReference type="SMART" id="SM00829">
    <property type="entry name" value="PKS_ER"/>
    <property type="match status" value="1"/>
</dbReference>
<feature type="domain" description="Enoyl reductase (ER)" evidence="2">
    <location>
        <begin position="10"/>
        <end position="323"/>
    </location>
</feature>
<dbReference type="Pfam" id="PF00107">
    <property type="entry name" value="ADH_zinc_N"/>
    <property type="match status" value="1"/>
</dbReference>
<dbReference type="InterPro" id="IPR036291">
    <property type="entry name" value="NAD(P)-bd_dom_sf"/>
</dbReference>
<name>A0A7C4QQS0_9PLAN</name>
<dbReference type="InterPro" id="IPR020843">
    <property type="entry name" value="ER"/>
</dbReference>
<sequence length="329" mass="34557">MRAVLTEPPGGLAATRITEVPEPDVDPDEVLVEIHAAALNPADRFLIDGRYPGGPQPPLIAGRDAAGIVLKGDRANRFPVGAGVVVLQSTLTDLAHGTLCERQRFASSTLAPLPAGWSHAEGAAAPLVFQTAWQALTCRGEPSPETTVAVIGAGGGVGLAAVQLALGLGMTVVALARADDKLRRLRDLGVGHALSLDQPDLKRAVHSALGRKGVDIVIDTVGGPQLGAAVHLLAPRGYVAVLGVLGGVDGVVPIPSLMFKRASIHGILVSGSTPDEAQAEWRRIVDVLERGRRRPIIDRCFPFHEFAQAFARLGEHPFGKVVVEMRRQG</sequence>
<dbReference type="InterPro" id="IPR013149">
    <property type="entry name" value="ADH-like_C"/>
</dbReference>
<comment type="caution">
    <text evidence="3">The sequence shown here is derived from an EMBL/GenBank/DDBJ whole genome shotgun (WGS) entry which is preliminary data.</text>
</comment>
<dbReference type="PANTHER" id="PTHR44154:SF1">
    <property type="entry name" value="QUINONE OXIDOREDUCTASE"/>
    <property type="match status" value="1"/>
</dbReference>
<dbReference type="PANTHER" id="PTHR44154">
    <property type="entry name" value="QUINONE OXIDOREDUCTASE"/>
    <property type="match status" value="1"/>
</dbReference>
<dbReference type="Gene3D" id="3.90.180.10">
    <property type="entry name" value="Medium-chain alcohol dehydrogenases, catalytic domain"/>
    <property type="match status" value="1"/>
</dbReference>
<keyword evidence="1" id="KW-0521">NADP</keyword>
<evidence type="ECO:0000313" key="3">
    <source>
        <dbReference type="EMBL" id="HGT40444.1"/>
    </source>
</evidence>
<dbReference type="SUPFAM" id="SSF50129">
    <property type="entry name" value="GroES-like"/>
    <property type="match status" value="1"/>
</dbReference>
<evidence type="ECO:0000259" key="2">
    <source>
        <dbReference type="SMART" id="SM00829"/>
    </source>
</evidence>